<evidence type="ECO:0000313" key="4">
    <source>
        <dbReference type="Proteomes" id="UP001476798"/>
    </source>
</evidence>
<keyword evidence="2" id="KW-1133">Transmembrane helix</keyword>
<protein>
    <submittedName>
        <fullName evidence="3">Uncharacterized protein</fullName>
    </submittedName>
</protein>
<keyword evidence="2" id="KW-0472">Membrane</keyword>
<dbReference type="EMBL" id="JAHRIO010082012">
    <property type="protein sequence ID" value="MEQ2185725.1"/>
    <property type="molecule type" value="Genomic_DNA"/>
</dbReference>
<proteinExistence type="inferred from homology"/>
<dbReference type="PANTHER" id="PTHR11119">
    <property type="entry name" value="XANTHINE-URACIL / VITAMIN C PERMEASE FAMILY MEMBER"/>
    <property type="match status" value="1"/>
</dbReference>
<sequence>MYKQRLCEHFLLSSVLLFYSTVCLILLFSQYLSKVDVPMIAYKDKKWRVFQYPLFKLFSALFGMCGAWLVCFLLTVFDALPSKSNQYGYSARTDINLNAVTNSPWFHMPYPGKNPSSVKGYFSNMQMQKATVNAGQNTQLLL</sequence>
<gene>
    <name evidence="3" type="ORF">GOODEAATRI_021224</name>
</gene>
<keyword evidence="4" id="KW-1185">Reference proteome</keyword>
<organism evidence="3 4">
    <name type="scientific">Goodea atripinnis</name>
    <dbReference type="NCBI Taxonomy" id="208336"/>
    <lineage>
        <taxon>Eukaryota</taxon>
        <taxon>Metazoa</taxon>
        <taxon>Chordata</taxon>
        <taxon>Craniata</taxon>
        <taxon>Vertebrata</taxon>
        <taxon>Euteleostomi</taxon>
        <taxon>Actinopterygii</taxon>
        <taxon>Neopterygii</taxon>
        <taxon>Teleostei</taxon>
        <taxon>Neoteleostei</taxon>
        <taxon>Acanthomorphata</taxon>
        <taxon>Ovalentaria</taxon>
        <taxon>Atherinomorphae</taxon>
        <taxon>Cyprinodontiformes</taxon>
        <taxon>Goodeidae</taxon>
        <taxon>Goodea</taxon>
    </lineage>
</organism>
<evidence type="ECO:0000256" key="2">
    <source>
        <dbReference type="SAM" id="Phobius"/>
    </source>
</evidence>
<comment type="caution">
    <text evidence="3">The sequence shown here is derived from an EMBL/GenBank/DDBJ whole genome shotgun (WGS) entry which is preliminary data.</text>
</comment>
<keyword evidence="2" id="KW-0812">Transmembrane</keyword>
<accession>A0ABV0PQF4</accession>
<feature type="transmembrane region" description="Helical" evidence="2">
    <location>
        <begin position="12"/>
        <end position="32"/>
    </location>
</feature>
<comment type="similarity">
    <text evidence="1">Belongs to the nucleobase:cation symporter-2 (NCS2) (TC 2.A.40) family.</text>
</comment>
<feature type="transmembrane region" description="Helical" evidence="2">
    <location>
        <begin position="52"/>
        <end position="77"/>
    </location>
</feature>
<reference evidence="3 4" key="1">
    <citation type="submission" date="2021-06" db="EMBL/GenBank/DDBJ databases">
        <authorList>
            <person name="Palmer J.M."/>
        </authorList>
    </citation>
    <scope>NUCLEOTIDE SEQUENCE [LARGE SCALE GENOMIC DNA]</scope>
    <source>
        <strain evidence="3 4">GA_2019</strain>
        <tissue evidence="3">Muscle</tissue>
    </source>
</reference>
<evidence type="ECO:0000313" key="3">
    <source>
        <dbReference type="EMBL" id="MEQ2185725.1"/>
    </source>
</evidence>
<evidence type="ECO:0000256" key="1">
    <source>
        <dbReference type="ARBA" id="ARBA00008821"/>
    </source>
</evidence>
<dbReference type="Proteomes" id="UP001476798">
    <property type="component" value="Unassembled WGS sequence"/>
</dbReference>
<name>A0ABV0PQF4_9TELE</name>